<gene>
    <name evidence="2" type="ORF">SHERM_17457</name>
</gene>
<accession>A0A9N7MT53</accession>
<protein>
    <submittedName>
        <fullName evidence="2">Uncharacterized protein</fullName>
    </submittedName>
</protein>
<keyword evidence="1" id="KW-0472">Membrane</keyword>
<evidence type="ECO:0000313" key="2">
    <source>
        <dbReference type="EMBL" id="CAA0818083.1"/>
    </source>
</evidence>
<keyword evidence="3" id="KW-1185">Reference proteome</keyword>
<dbReference type="EMBL" id="CACSLK010016728">
    <property type="protein sequence ID" value="CAA0818083.1"/>
    <property type="molecule type" value="Genomic_DNA"/>
</dbReference>
<organism evidence="2 3">
    <name type="scientific">Striga hermonthica</name>
    <name type="common">Purple witchweed</name>
    <name type="synonym">Buchnera hermonthica</name>
    <dbReference type="NCBI Taxonomy" id="68872"/>
    <lineage>
        <taxon>Eukaryota</taxon>
        <taxon>Viridiplantae</taxon>
        <taxon>Streptophyta</taxon>
        <taxon>Embryophyta</taxon>
        <taxon>Tracheophyta</taxon>
        <taxon>Spermatophyta</taxon>
        <taxon>Magnoliopsida</taxon>
        <taxon>eudicotyledons</taxon>
        <taxon>Gunneridae</taxon>
        <taxon>Pentapetalae</taxon>
        <taxon>asterids</taxon>
        <taxon>lamiids</taxon>
        <taxon>Lamiales</taxon>
        <taxon>Orobanchaceae</taxon>
        <taxon>Buchnereae</taxon>
        <taxon>Striga</taxon>
    </lineage>
</organism>
<reference evidence="2" key="1">
    <citation type="submission" date="2019-12" db="EMBL/GenBank/DDBJ databases">
        <authorList>
            <person name="Scholes J."/>
        </authorList>
    </citation>
    <scope>NUCLEOTIDE SEQUENCE</scope>
</reference>
<feature type="transmembrane region" description="Helical" evidence="1">
    <location>
        <begin position="70"/>
        <end position="88"/>
    </location>
</feature>
<keyword evidence="1" id="KW-1133">Transmembrane helix</keyword>
<dbReference type="AlphaFoldDB" id="A0A9N7MT53"/>
<dbReference type="PANTHER" id="PTHR34189:SF10">
    <property type="entry name" value="TRANSMEMBRANE PROTEIN"/>
    <property type="match status" value="1"/>
</dbReference>
<name>A0A9N7MT53_STRHE</name>
<proteinExistence type="predicted"/>
<sequence length="100" mass="10946">MHRSTSYSSTGRPSDEFSVNFSPAALKGLDSNDSLTGNYSTNHNVNGELVSDDISKKDISLRPSPEAEKAIHLIPLVLLICFLILYLLSSPVTRDTKPLQ</sequence>
<dbReference type="OrthoDB" id="906535at2759"/>
<evidence type="ECO:0000256" key="1">
    <source>
        <dbReference type="SAM" id="Phobius"/>
    </source>
</evidence>
<evidence type="ECO:0000313" key="3">
    <source>
        <dbReference type="Proteomes" id="UP001153555"/>
    </source>
</evidence>
<dbReference type="PANTHER" id="PTHR34189">
    <property type="entry name" value="TRANSMEMBRANE PROTEIN"/>
    <property type="match status" value="1"/>
</dbReference>
<comment type="caution">
    <text evidence="2">The sequence shown here is derived from an EMBL/GenBank/DDBJ whole genome shotgun (WGS) entry which is preliminary data.</text>
</comment>
<dbReference type="Proteomes" id="UP001153555">
    <property type="component" value="Unassembled WGS sequence"/>
</dbReference>
<keyword evidence="1" id="KW-0812">Transmembrane</keyword>